<proteinExistence type="predicted"/>
<evidence type="ECO:0000313" key="3">
    <source>
        <dbReference type="EMBL" id="GFO41811.1"/>
    </source>
</evidence>
<evidence type="ECO:0000313" key="4">
    <source>
        <dbReference type="Proteomes" id="UP000735302"/>
    </source>
</evidence>
<evidence type="ECO:0000256" key="1">
    <source>
        <dbReference type="SAM" id="MobiDB-lite"/>
    </source>
</evidence>
<feature type="chain" id="PRO_5043696951" description="Secreted protein" evidence="2">
    <location>
        <begin position="18"/>
        <end position="131"/>
    </location>
</feature>
<dbReference type="EMBL" id="BLXT01007728">
    <property type="protein sequence ID" value="GFO41811.1"/>
    <property type="molecule type" value="Genomic_DNA"/>
</dbReference>
<keyword evidence="4" id="KW-1185">Reference proteome</keyword>
<reference evidence="3 4" key="1">
    <citation type="journal article" date="2021" name="Elife">
        <title>Chloroplast acquisition without the gene transfer in kleptoplastic sea slugs, Plakobranchus ocellatus.</title>
        <authorList>
            <person name="Maeda T."/>
            <person name="Takahashi S."/>
            <person name="Yoshida T."/>
            <person name="Shimamura S."/>
            <person name="Takaki Y."/>
            <person name="Nagai Y."/>
            <person name="Toyoda A."/>
            <person name="Suzuki Y."/>
            <person name="Arimoto A."/>
            <person name="Ishii H."/>
            <person name="Satoh N."/>
            <person name="Nishiyama T."/>
            <person name="Hasebe M."/>
            <person name="Maruyama T."/>
            <person name="Minagawa J."/>
            <person name="Obokata J."/>
            <person name="Shigenobu S."/>
        </authorList>
    </citation>
    <scope>NUCLEOTIDE SEQUENCE [LARGE SCALE GENOMIC DNA]</scope>
</reference>
<keyword evidence="2" id="KW-0732">Signal</keyword>
<sequence>MKTTMMMMMMMTTTTTTMMMMVVEIKLLELKIEDRPNDHDHQPLHVSSNGTISHTPSASKLQALWPWQVVTPTGWTKVTKVTRVTGPHHKLRFSIKRRKRNHRFLKRKEEKEAEKRKVMLPAGQLPLQTKH</sequence>
<feature type="region of interest" description="Disordered" evidence="1">
    <location>
        <begin position="99"/>
        <end position="131"/>
    </location>
</feature>
<organism evidence="3 4">
    <name type="scientific">Plakobranchus ocellatus</name>
    <dbReference type="NCBI Taxonomy" id="259542"/>
    <lineage>
        <taxon>Eukaryota</taxon>
        <taxon>Metazoa</taxon>
        <taxon>Spiralia</taxon>
        <taxon>Lophotrochozoa</taxon>
        <taxon>Mollusca</taxon>
        <taxon>Gastropoda</taxon>
        <taxon>Heterobranchia</taxon>
        <taxon>Euthyneura</taxon>
        <taxon>Panpulmonata</taxon>
        <taxon>Sacoglossa</taxon>
        <taxon>Placobranchoidea</taxon>
        <taxon>Plakobranchidae</taxon>
        <taxon>Plakobranchus</taxon>
    </lineage>
</organism>
<dbReference type="Proteomes" id="UP000735302">
    <property type="component" value="Unassembled WGS sequence"/>
</dbReference>
<evidence type="ECO:0008006" key="5">
    <source>
        <dbReference type="Google" id="ProtNLM"/>
    </source>
</evidence>
<feature type="signal peptide" evidence="2">
    <location>
        <begin position="1"/>
        <end position="17"/>
    </location>
</feature>
<accession>A0AAV4DCL4</accession>
<evidence type="ECO:0000256" key="2">
    <source>
        <dbReference type="SAM" id="SignalP"/>
    </source>
</evidence>
<comment type="caution">
    <text evidence="3">The sequence shown here is derived from an EMBL/GenBank/DDBJ whole genome shotgun (WGS) entry which is preliminary data.</text>
</comment>
<name>A0AAV4DCL4_9GAST</name>
<dbReference type="AlphaFoldDB" id="A0AAV4DCL4"/>
<feature type="compositionally biased region" description="Basic and acidic residues" evidence="1">
    <location>
        <begin position="107"/>
        <end position="117"/>
    </location>
</feature>
<gene>
    <name evidence="3" type="ORF">PoB_006831600</name>
</gene>
<protein>
    <recommendedName>
        <fullName evidence="5">Secreted protein</fullName>
    </recommendedName>
</protein>